<evidence type="ECO:0000313" key="2">
    <source>
        <dbReference type="Proteomes" id="UP001409291"/>
    </source>
</evidence>
<protein>
    <submittedName>
        <fullName evidence="1">Uncharacterized protein</fullName>
    </submittedName>
</protein>
<dbReference type="Proteomes" id="UP001409291">
    <property type="component" value="Unassembled WGS sequence"/>
</dbReference>
<dbReference type="RefSeq" id="WP_168127695.1">
    <property type="nucleotide sequence ID" value="NZ_JBDJNQ010000002.1"/>
</dbReference>
<evidence type="ECO:0000313" key="1">
    <source>
        <dbReference type="EMBL" id="MEN5376630.1"/>
    </source>
</evidence>
<proteinExistence type="predicted"/>
<name>A0ABV0BQ88_9SPHI</name>
<comment type="caution">
    <text evidence="1">The sequence shown here is derived from an EMBL/GenBank/DDBJ whole genome shotgun (WGS) entry which is preliminary data.</text>
</comment>
<reference evidence="1 2" key="1">
    <citation type="submission" date="2024-04" db="EMBL/GenBank/DDBJ databases">
        <title>WGS of bacteria from Torrens River.</title>
        <authorList>
            <person name="Wyrsch E.R."/>
            <person name="Drigo B."/>
        </authorList>
    </citation>
    <scope>NUCLEOTIDE SEQUENCE [LARGE SCALE GENOMIC DNA]</scope>
    <source>
        <strain evidence="1 2">TWI391</strain>
    </source>
</reference>
<dbReference type="EMBL" id="JBDJNQ010000002">
    <property type="protein sequence ID" value="MEN5376630.1"/>
    <property type="molecule type" value="Genomic_DNA"/>
</dbReference>
<organism evidence="1 2">
    <name type="scientific">Sphingobacterium kitahiroshimense</name>
    <dbReference type="NCBI Taxonomy" id="470446"/>
    <lineage>
        <taxon>Bacteria</taxon>
        <taxon>Pseudomonadati</taxon>
        <taxon>Bacteroidota</taxon>
        <taxon>Sphingobacteriia</taxon>
        <taxon>Sphingobacteriales</taxon>
        <taxon>Sphingobacteriaceae</taxon>
        <taxon>Sphingobacterium</taxon>
    </lineage>
</organism>
<keyword evidence="2" id="KW-1185">Reference proteome</keyword>
<sequence>MQLLQLNMPEVFSPTVDLDDEDSIFRVETAGCSIDQLTNLLDSHNIRVDLLERFDVA</sequence>
<gene>
    <name evidence="1" type="ORF">ABE541_05085</name>
</gene>
<accession>A0ABV0BQ88</accession>